<dbReference type="GO" id="GO:0016787">
    <property type="term" value="F:hydrolase activity"/>
    <property type="evidence" value="ECO:0007669"/>
    <property type="project" value="InterPro"/>
</dbReference>
<evidence type="ECO:0000256" key="1">
    <source>
        <dbReference type="SAM" id="SignalP"/>
    </source>
</evidence>
<feature type="signal peptide" evidence="1">
    <location>
        <begin position="1"/>
        <end position="25"/>
    </location>
</feature>
<evidence type="ECO:0000259" key="2">
    <source>
        <dbReference type="Pfam" id="PF06439"/>
    </source>
</evidence>
<comment type="caution">
    <text evidence="3">The sequence shown here is derived from an EMBL/GenBank/DDBJ whole genome shotgun (WGS) entry which is preliminary data.</text>
</comment>
<accession>A0A317ZHC6</accession>
<proteinExistence type="predicted"/>
<reference evidence="3 4" key="1">
    <citation type="submission" date="2018-05" db="EMBL/GenBank/DDBJ databases">
        <title>Coraliomargarita sinensis sp. nov., isolated from a marine solar saltern.</title>
        <authorList>
            <person name="Zhou L.Y."/>
        </authorList>
    </citation>
    <scope>NUCLEOTIDE SEQUENCE [LARGE SCALE GENOMIC DNA]</scope>
    <source>
        <strain evidence="3 4">WN38</strain>
    </source>
</reference>
<dbReference type="InterPro" id="IPR010496">
    <property type="entry name" value="AL/BT2_dom"/>
</dbReference>
<evidence type="ECO:0000313" key="3">
    <source>
        <dbReference type="EMBL" id="PXA05084.1"/>
    </source>
</evidence>
<dbReference type="EMBL" id="QHJQ01000002">
    <property type="protein sequence ID" value="PXA05084.1"/>
    <property type="molecule type" value="Genomic_DNA"/>
</dbReference>
<dbReference type="InParanoid" id="A0A317ZHC6"/>
<sequence>MKMNNTVCRGLMAASLLFGISFFNGCVTTAQDSSAEDWTYLYQPGEDLSLWKATEHPESIRLEDGNIVLNGERAHLFYMGQDGDASWKNFEAVIEFMTAENANAGLFFHADWQESGWPRALECQINATHKDHRKTGSIYALGDTSEPGHEDDEWVTMRLRVVGQTATVWVNGKQINQWTQPEDHKLKKKRIREGTFALQAHDPGSVVKVRHLKVRRLPQ</sequence>
<name>A0A317ZHC6_9BACT</name>
<keyword evidence="1" id="KW-0732">Signal</keyword>
<organism evidence="3 4">
    <name type="scientific">Coraliomargarita sinensis</name>
    <dbReference type="NCBI Taxonomy" id="2174842"/>
    <lineage>
        <taxon>Bacteria</taxon>
        <taxon>Pseudomonadati</taxon>
        <taxon>Verrucomicrobiota</taxon>
        <taxon>Opitutia</taxon>
        <taxon>Puniceicoccales</taxon>
        <taxon>Coraliomargaritaceae</taxon>
        <taxon>Coraliomargarita</taxon>
    </lineage>
</organism>
<dbReference type="AlphaFoldDB" id="A0A317ZHC6"/>
<evidence type="ECO:0000313" key="4">
    <source>
        <dbReference type="Proteomes" id="UP000247099"/>
    </source>
</evidence>
<dbReference type="Proteomes" id="UP000247099">
    <property type="component" value="Unassembled WGS sequence"/>
</dbReference>
<dbReference type="Gene3D" id="2.60.120.560">
    <property type="entry name" value="Exo-inulinase, domain 1"/>
    <property type="match status" value="1"/>
</dbReference>
<feature type="chain" id="PRO_5016415135" evidence="1">
    <location>
        <begin position="26"/>
        <end position="219"/>
    </location>
</feature>
<feature type="domain" description="3-keto-alpha-glucoside-1,2-lyase/3-keto-2-hydroxy-glucal hydratase" evidence="2">
    <location>
        <begin position="38"/>
        <end position="215"/>
    </location>
</feature>
<dbReference type="Pfam" id="PF06439">
    <property type="entry name" value="3keto-disac_hyd"/>
    <property type="match status" value="1"/>
</dbReference>
<gene>
    <name evidence="3" type="ORF">DDZ13_03725</name>
</gene>
<protein>
    <submittedName>
        <fullName evidence="3">DUF1080 domain-containing protein</fullName>
    </submittedName>
</protein>
<keyword evidence="4" id="KW-1185">Reference proteome</keyword>